<accession>A0A2N5TNM7</accession>
<comment type="caution">
    <text evidence="1">The sequence shown here is derived from an EMBL/GenBank/DDBJ whole genome shotgun (WGS) entry which is preliminary data.</text>
</comment>
<proteinExistence type="predicted"/>
<dbReference type="Proteomes" id="UP000235392">
    <property type="component" value="Unassembled WGS sequence"/>
</dbReference>
<evidence type="ECO:0000313" key="1">
    <source>
        <dbReference type="EMBL" id="PLW27028.1"/>
    </source>
</evidence>
<gene>
    <name evidence="1" type="ORF">PCASD_24605</name>
</gene>
<name>A0A2N5TNM7_9BASI</name>
<dbReference type="AlphaFoldDB" id="A0A2N5TNM7"/>
<protein>
    <submittedName>
        <fullName evidence="1">Uncharacterized protein</fullName>
    </submittedName>
</protein>
<evidence type="ECO:0000313" key="2">
    <source>
        <dbReference type="Proteomes" id="UP000235392"/>
    </source>
</evidence>
<organism evidence="1 2">
    <name type="scientific">Puccinia coronata f. sp. avenae</name>
    <dbReference type="NCBI Taxonomy" id="200324"/>
    <lineage>
        <taxon>Eukaryota</taxon>
        <taxon>Fungi</taxon>
        <taxon>Dikarya</taxon>
        <taxon>Basidiomycota</taxon>
        <taxon>Pucciniomycotina</taxon>
        <taxon>Pucciniomycetes</taxon>
        <taxon>Pucciniales</taxon>
        <taxon>Pucciniaceae</taxon>
        <taxon>Puccinia</taxon>
    </lineage>
</organism>
<sequence length="147" mass="16209">MGPRKTGAPVAFSTCCQKNKVTLPYVDKDAKAFPEQLQTMFEGDEPAGGVFTPPEVLWRCVHTSRGALEVCSHLQRCSGGVFTPPEVLWRCVHTSRGALEVCSHLQRCSGGVFTPPEVLWRCVHTSRGALEVCLHLTMKKQLSLDIK</sequence>
<dbReference type="EMBL" id="PGCI01000429">
    <property type="protein sequence ID" value="PLW27028.1"/>
    <property type="molecule type" value="Genomic_DNA"/>
</dbReference>
<reference evidence="1 2" key="1">
    <citation type="submission" date="2017-11" db="EMBL/GenBank/DDBJ databases">
        <title>De novo assembly and phasing of dikaryotic genomes from two isolates of Puccinia coronata f. sp. avenae, the causal agent of oat crown rust.</title>
        <authorList>
            <person name="Miller M.E."/>
            <person name="Zhang Y."/>
            <person name="Omidvar V."/>
            <person name="Sperschneider J."/>
            <person name="Schwessinger B."/>
            <person name="Raley C."/>
            <person name="Palmer J.M."/>
            <person name="Garnica D."/>
            <person name="Upadhyaya N."/>
            <person name="Rathjen J."/>
            <person name="Taylor J.M."/>
            <person name="Park R.F."/>
            <person name="Dodds P.N."/>
            <person name="Hirsch C.D."/>
            <person name="Kianian S.F."/>
            <person name="Figueroa M."/>
        </authorList>
    </citation>
    <scope>NUCLEOTIDE SEQUENCE [LARGE SCALE GENOMIC DNA]</scope>
    <source>
        <strain evidence="1">12SD80</strain>
    </source>
</reference>